<comment type="caution">
    <text evidence="2">The sequence shown here is derived from an EMBL/GenBank/DDBJ whole genome shotgun (WGS) entry which is preliminary data.</text>
</comment>
<feature type="transmembrane region" description="Helical" evidence="1">
    <location>
        <begin position="40"/>
        <end position="61"/>
    </location>
</feature>
<dbReference type="OrthoDB" id="1467772at2"/>
<reference evidence="2 3" key="1">
    <citation type="journal article" date="2006" name="Int. J. Syst. Evol. Microbiol.">
        <title>Myroides pelagicus sp. nov., isolated from seawater in Thailand.</title>
        <authorList>
            <person name="Yoon J."/>
            <person name="Maneerat S."/>
            <person name="Kawai F."/>
            <person name="Yokota A."/>
        </authorList>
    </citation>
    <scope>NUCLEOTIDE SEQUENCE [LARGE SCALE GENOMIC DNA]</scope>
    <source>
        <strain evidence="2 3">SM1T</strain>
    </source>
</reference>
<protein>
    <recommendedName>
        <fullName evidence="4">Prenyltransferase</fullName>
    </recommendedName>
</protein>
<keyword evidence="1" id="KW-0812">Transmembrane</keyword>
<proteinExistence type="predicted"/>
<evidence type="ECO:0008006" key="4">
    <source>
        <dbReference type="Google" id="ProtNLM"/>
    </source>
</evidence>
<keyword evidence="1" id="KW-1133">Transmembrane helix</keyword>
<feature type="transmembrane region" description="Helical" evidence="1">
    <location>
        <begin position="227"/>
        <end position="244"/>
    </location>
</feature>
<feature type="transmembrane region" description="Helical" evidence="1">
    <location>
        <begin position="251"/>
        <end position="270"/>
    </location>
</feature>
<dbReference type="RefSeq" id="WP_155034761.1">
    <property type="nucleotide sequence ID" value="NZ_JAYMMG010000010.1"/>
</dbReference>
<evidence type="ECO:0000313" key="3">
    <source>
        <dbReference type="Proteomes" id="UP000488936"/>
    </source>
</evidence>
<feature type="transmembrane region" description="Helical" evidence="1">
    <location>
        <begin position="99"/>
        <end position="118"/>
    </location>
</feature>
<gene>
    <name evidence="2" type="ORF">GJV77_02390</name>
</gene>
<dbReference type="AlphaFoldDB" id="A0A7K1GIX9"/>
<evidence type="ECO:0000313" key="2">
    <source>
        <dbReference type="EMBL" id="MTH28776.1"/>
    </source>
</evidence>
<evidence type="ECO:0000256" key="1">
    <source>
        <dbReference type="SAM" id="Phobius"/>
    </source>
</evidence>
<keyword evidence="1" id="KW-0472">Membrane</keyword>
<feature type="transmembrane region" description="Helical" evidence="1">
    <location>
        <begin position="164"/>
        <end position="182"/>
    </location>
</feature>
<feature type="transmembrane region" description="Helical" evidence="1">
    <location>
        <begin position="203"/>
        <end position="221"/>
    </location>
</feature>
<keyword evidence="3" id="KW-1185">Reference proteome</keyword>
<name>A0A7K1GIX9_9FLAO</name>
<accession>A0A7K1GIX9</accession>
<organism evidence="2 3">
    <name type="scientific">Myroides pelagicus</name>
    <dbReference type="NCBI Taxonomy" id="270914"/>
    <lineage>
        <taxon>Bacteria</taxon>
        <taxon>Pseudomonadati</taxon>
        <taxon>Bacteroidota</taxon>
        <taxon>Flavobacteriia</taxon>
        <taxon>Flavobacteriales</taxon>
        <taxon>Flavobacteriaceae</taxon>
        <taxon>Myroides</taxon>
    </lineage>
</organism>
<feature type="transmembrane region" description="Helical" evidence="1">
    <location>
        <begin position="130"/>
        <end position="152"/>
    </location>
</feature>
<feature type="transmembrane region" description="Helical" evidence="1">
    <location>
        <begin position="73"/>
        <end position="93"/>
    </location>
</feature>
<dbReference type="EMBL" id="WMJY01000003">
    <property type="protein sequence ID" value="MTH28776.1"/>
    <property type="molecule type" value="Genomic_DNA"/>
</dbReference>
<dbReference type="Proteomes" id="UP000488936">
    <property type="component" value="Unassembled WGS sequence"/>
</dbReference>
<feature type="transmembrane region" description="Helical" evidence="1">
    <location>
        <begin position="12"/>
        <end position="34"/>
    </location>
</feature>
<sequence>MNLLKNQLLYVYLNGSIHVSLAVFALTQMTFYFCGLPFDLFTSLMVFSGTLFSYNFIKYASLIRSVRFSISPSLKVIVGLSLLALLVGTYSFLQLHTKAQLVTLGLLFLSVLYAIPISKKIPNLRNLAGLKVYIVCFCWAVVTVVVPVINASQELNLDILIKCVQRFILVLVLIGIFEIVDLQHDSLSLKTLPQQLGITTTKWFLSFLLLPFYTLEFFKIGYHSIQAWNNLAIVTLTLFFIWFATPKRTKFYTLFWVESIPIIWWLIIVFQQGTLFTQ</sequence>